<dbReference type="SUPFAM" id="SSF46934">
    <property type="entry name" value="UBA-like"/>
    <property type="match status" value="1"/>
</dbReference>
<dbReference type="eggNOG" id="KOG1124">
    <property type="taxonomic scope" value="Eukaryota"/>
</dbReference>
<feature type="compositionally biased region" description="Basic and acidic residues" evidence="1">
    <location>
        <begin position="287"/>
        <end position="299"/>
    </location>
</feature>
<dbReference type="STRING" id="321614.Q0UAU7"/>
<dbReference type="Gene3D" id="1.10.287.110">
    <property type="entry name" value="DnaJ domain"/>
    <property type="match status" value="1"/>
</dbReference>
<feature type="compositionally biased region" description="Polar residues" evidence="1">
    <location>
        <begin position="209"/>
        <end position="235"/>
    </location>
</feature>
<name>Q0UAU7_PHANO</name>
<feature type="region of interest" description="Disordered" evidence="1">
    <location>
        <begin position="97"/>
        <end position="142"/>
    </location>
</feature>
<dbReference type="Gene3D" id="1.25.40.10">
    <property type="entry name" value="Tetratricopeptide repeat domain"/>
    <property type="match status" value="1"/>
</dbReference>
<dbReference type="PANTHER" id="PTHR23172">
    <property type="entry name" value="AUXILIN/CYCLIN G-ASSOCIATED KINASE-RELATED"/>
    <property type="match status" value="1"/>
</dbReference>
<feature type="region of interest" description="Disordered" evidence="1">
    <location>
        <begin position="1"/>
        <end position="75"/>
    </location>
</feature>
<dbReference type="GO" id="GO:0031982">
    <property type="term" value="C:vesicle"/>
    <property type="evidence" value="ECO:0000318"/>
    <property type="project" value="GO_Central"/>
</dbReference>
<dbReference type="InterPro" id="IPR015940">
    <property type="entry name" value="UBA"/>
</dbReference>
<feature type="compositionally biased region" description="Basic and acidic residues" evidence="1">
    <location>
        <begin position="353"/>
        <end position="394"/>
    </location>
</feature>
<dbReference type="GO" id="GO:0005737">
    <property type="term" value="C:cytoplasm"/>
    <property type="evidence" value="ECO:0000318"/>
    <property type="project" value="GO_Central"/>
</dbReference>
<evidence type="ECO:0000256" key="1">
    <source>
        <dbReference type="SAM" id="MobiDB-lite"/>
    </source>
</evidence>
<feature type="region of interest" description="Disordered" evidence="1">
    <location>
        <begin position="352"/>
        <end position="430"/>
    </location>
</feature>
<evidence type="ECO:0000259" key="2">
    <source>
        <dbReference type="PROSITE" id="PS50030"/>
    </source>
</evidence>
<feature type="compositionally biased region" description="Low complexity" evidence="1">
    <location>
        <begin position="518"/>
        <end position="527"/>
    </location>
</feature>
<feature type="domain" description="UBA" evidence="2">
    <location>
        <begin position="307"/>
        <end position="350"/>
    </location>
</feature>
<dbReference type="FunFam" id="1.25.40.10:FF:000354">
    <property type="entry name" value="UBA domain-containing protein 7"/>
    <property type="match status" value="1"/>
</dbReference>
<dbReference type="AlphaFoldDB" id="Q0UAU7"/>
<dbReference type="Gene3D" id="1.10.8.10">
    <property type="entry name" value="DNA helicase RuvA subunit, C-terminal domain"/>
    <property type="match status" value="1"/>
</dbReference>
<accession>Q0UAU7</accession>
<dbReference type="SUPFAM" id="SSF46565">
    <property type="entry name" value="Chaperone J-domain"/>
    <property type="match status" value="1"/>
</dbReference>
<dbReference type="Proteomes" id="UP000001055">
    <property type="component" value="Unassembled WGS sequence"/>
</dbReference>
<dbReference type="SUPFAM" id="SSF48452">
    <property type="entry name" value="TPR-like"/>
    <property type="match status" value="1"/>
</dbReference>
<dbReference type="InterPro" id="IPR036869">
    <property type="entry name" value="J_dom_sf"/>
</dbReference>
<feature type="region of interest" description="Disordered" evidence="1">
    <location>
        <begin position="662"/>
        <end position="703"/>
    </location>
</feature>
<feature type="region of interest" description="Disordered" evidence="1">
    <location>
        <begin position="195"/>
        <end position="318"/>
    </location>
</feature>
<evidence type="ECO:0000313" key="4">
    <source>
        <dbReference type="Proteomes" id="UP000001055"/>
    </source>
</evidence>
<dbReference type="GO" id="GO:0072318">
    <property type="term" value="P:clathrin coat disassembly"/>
    <property type="evidence" value="ECO:0000318"/>
    <property type="project" value="GO_Central"/>
</dbReference>
<proteinExistence type="predicted"/>
<feature type="compositionally biased region" description="Basic and acidic residues" evidence="1">
    <location>
        <begin position="97"/>
        <end position="115"/>
    </location>
</feature>
<dbReference type="GeneID" id="5978274"/>
<dbReference type="FunFam" id="1.10.287.110:FF:000002">
    <property type="entry name" value="putative tyrosine-protein phosphatase auxilin isoform X2"/>
    <property type="match status" value="1"/>
</dbReference>
<dbReference type="InParanoid" id="Q0UAU7"/>
<dbReference type="PANTHER" id="PTHR23172:SF19">
    <property type="entry name" value="J DOMAIN-CONTAINING PROTEIN"/>
    <property type="match status" value="1"/>
</dbReference>
<feature type="region of interest" description="Disordered" evidence="1">
    <location>
        <begin position="444"/>
        <end position="533"/>
    </location>
</feature>
<dbReference type="RefSeq" id="XP_001801366.1">
    <property type="nucleotide sequence ID" value="XM_001801314.1"/>
</dbReference>
<dbReference type="HOGENOM" id="CLU_005723_0_0_1"/>
<dbReference type="GO" id="GO:0030276">
    <property type="term" value="F:clathrin binding"/>
    <property type="evidence" value="ECO:0000318"/>
    <property type="project" value="GO_Central"/>
</dbReference>
<gene>
    <name evidence="3" type="ORF">SNOG_11117</name>
</gene>
<reference evidence="4" key="1">
    <citation type="journal article" date="2007" name="Plant Cell">
        <title>Dothideomycete-plant interactions illuminated by genome sequencing and EST analysis of the wheat pathogen Stagonospora nodorum.</title>
        <authorList>
            <person name="Hane J.K."/>
            <person name="Lowe R.G."/>
            <person name="Solomon P.S."/>
            <person name="Tan K.C."/>
            <person name="Schoch C.L."/>
            <person name="Spatafora J.W."/>
            <person name="Crous P.W."/>
            <person name="Kodira C."/>
            <person name="Birren B.W."/>
            <person name="Galagan J.E."/>
            <person name="Torriani S.F."/>
            <person name="McDonald B.A."/>
            <person name="Oliver R.P."/>
        </authorList>
    </citation>
    <scope>NUCLEOTIDE SEQUENCE [LARGE SCALE GENOMIC DNA]</scope>
    <source>
        <strain evidence="4">SN15 / ATCC MYA-4574 / FGSC 10173</strain>
    </source>
</reference>
<feature type="compositionally biased region" description="Low complexity" evidence="1">
    <location>
        <begin position="51"/>
        <end position="71"/>
    </location>
</feature>
<evidence type="ECO:0000313" key="3">
    <source>
        <dbReference type="EMBL" id="EAT81616.2"/>
    </source>
</evidence>
<dbReference type="InterPro" id="IPR009060">
    <property type="entry name" value="UBA-like_sf"/>
</dbReference>
<dbReference type="VEuPathDB" id="FungiDB:JI435_111170"/>
<sequence>MDDLAGLDWSQPAKKPINTPTAFPPYRQSPTPQLSGRSTPLVGLSTQQSGARASPAAASAFKPPSKPATPANDSFAGLVSINSGKAAINNLSLQERQKQIQDEKLKQEAERRKQYDATFGGADSSHWDTLGGGKGTPEPAAFGAIRPAANATANQGLSRTINKPFAGLDTSAKRSVQSPPAEDDLLAAFNSAAPVDASSHFPPAAHGSGRSTPAVSANVSRGQTPLPQATANNTFQDDDDDMFGLKQMAQKSAAPVPPPQTNDDDDDILGLLGKPVSEFEQQQKQARQVEERQQARQEARQPSPRPMNDQDKAVAELVDMGFPADRSAIALATTESGLDVQAAVGWLLNQAHAEAKQKTESRSQDRSRRDPEEFEDRPRRNDSRSNTRRTRETEAVPAWMKGEEGRSRSGQRKREEGGQEKDVTQMASEIGTSLFKSANSLWKTGRKQVQKAVADFQQDGDPNMPKWMRDAQAAENAPQKSGKQRAAANATDEAMMLEAGGRPSKPSRSNESRIPPVSSSALNSSASDRQKGSEAFKRGDYTAAHAAYSSALSPLPQSHPVTIVVLCNRAVTNIKVGDPKAAIADADAALSIIGISRGEGEKIATGGVEGEKDMKEFYGKALMRKAEALENMEKWGDAHKVWKEAVQNGVGGAISISGRNRCEKAASGGNKSAPAARPAPARKPAPRPSAMSDLGGGAAKDSEAVKRMKAANAAAEKADDEKFALTDQVDAKLISWKGTKSDNLRALLGSLDKVLWPEAGWKKVNMGDLVMPNKVKIVYMKAIAKVHPDKISQAATIEQKMISAAVFATLNEAWDKFKTDNNL</sequence>
<dbReference type="GO" id="GO:0072583">
    <property type="term" value="P:clathrin-dependent endocytosis"/>
    <property type="evidence" value="ECO:0000318"/>
    <property type="project" value="GO_Central"/>
</dbReference>
<organism evidence="3 4">
    <name type="scientific">Phaeosphaeria nodorum (strain SN15 / ATCC MYA-4574 / FGSC 10173)</name>
    <name type="common">Glume blotch fungus</name>
    <name type="synonym">Parastagonospora nodorum</name>
    <dbReference type="NCBI Taxonomy" id="321614"/>
    <lineage>
        <taxon>Eukaryota</taxon>
        <taxon>Fungi</taxon>
        <taxon>Dikarya</taxon>
        <taxon>Ascomycota</taxon>
        <taxon>Pezizomycotina</taxon>
        <taxon>Dothideomycetes</taxon>
        <taxon>Pleosporomycetidae</taxon>
        <taxon>Pleosporales</taxon>
        <taxon>Pleosporineae</taxon>
        <taxon>Phaeosphaeriaceae</taxon>
        <taxon>Parastagonospora</taxon>
    </lineage>
</organism>
<feature type="compositionally biased region" description="Basic and acidic residues" evidence="1">
    <location>
        <begin position="401"/>
        <end position="423"/>
    </location>
</feature>
<dbReference type="PROSITE" id="PS50030">
    <property type="entry name" value="UBA"/>
    <property type="match status" value="1"/>
</dbReference>
<dbReference type="Pfam" id="PF22562">
    <property type="entry name" value="UBA_7"/>
    <property type="match status" value="1"/>
</dbReference>
<protein>
    <recommendedName>
        <fullName evidence="2">UBA domain-containing protein</fullName>
    </recommendedName>
</protein>
<dbReference type="KEGG" id="pno:SNOG_11117"/>
<feature type="region of interest" description="Disordered" evidence="1">
    <location>
        <begin position="170"/>
        <end position="189"/>
    </location>
</feature>
<dbReference type="InterPro" id="IPR011990">
    <property type="entry name" value="TPR-like_helical_dom_sf"/>
</dbReference>
<feature type="compositionally biased region" description="Polar residues" evidence="1">
    <location>
        <begin position="28"/>
        <end position="50"/>
    </location>
</feature>
<dbReference type="eggNOG" id="KOG0431">
    <property type="taxonomic scope" value="Eukaryota"/>
</dbReference>
<dbReference type="EMBL" id="CH445342">
    <property type="protein sequence ID" value="EAT81616.2"/>
    <property type="molecule type" value="Genomic_DNA"/>
</dbReference>